<dbReference type="Gene3D" id="3.30.300.30">
    <property type="match status" value="1"/>
</dbReference>
<dbReference type="Pfam" id="PF00501">
    <property type="entry name" value="AMP-binding"/>
    <property type="match status" value="1"/>
</dbReference>
<dbReference type="OrthoDB" id="10253115at2759"/>
<gene>
    <name evidence="3" type="ORF">PPROV_001101300</name>
</gene>
<dbReference type="InterPro" id="IPR020845">
    <property type="entry name" value="AMP-binding_CS"/>
</dbReference>
<protein>
    <recommendedName>
        <fullName evidence="2">AMP-dependent synthetase/ligase domain-containing protein</fullName>
    </recommendedName>
</protein>
<evidence type="ECO:0000313" key="3">
    <source>
        <dbReference type="EMBL" id="GHP12285.1"/>
    </source>
</evidence>
<evidence type="ECO:0000256" key="1">
    <source>
        <dbReference type="SAM" id="MobiDB-lite"/>
    </source>
</evidence>
<evidence type="ECO:0000259" key="2">
    <source>
        <dbReference type="Pfam" id="PF00501"/>
    </source>
</evidence>
<dbReference type="AlphaFoldDB" id="A0A830I089"/>
<reference evidence="3" key="1">
    <citation type="submission" date="2020-10" db="EMBL/GenBank/DDBJ databases">
        <title>Unveiling of a novel bifunctional photoreceptor, Dualchrome1, isolated from a cosmopolitan green alga.</title>
        <authorList>
            <person name="Suzuki S."/>
            <person name="Kawachi M."/>
        </authorList>
    </citation>
    <scope>NUCLEOTIDE SEQUENCE</scope>
    <source>
        <strain evidence="3">NIES 2893</strain>
    </source>
</reference>
<dbReference type="Gene3D" id="3.40.50.12780">
    <property type="entry name" value="N-terminal domain of ligase-like"/>
    <property type="match status" value="1"/>
</dbReference>
<dbReference type="EMBL" id="BNJQ01000040">
    <property type="protein sequence ID" value="GHP12285.1"/>
    <property type="molecule type" value="Genomic_DNA"/>
</dbReference>
<accession>A0A830I089</accession>
<dbReference type="PANTHER" id="PTHR44378">
    <property type="entry name" value="ACYL-ACTIVATING ENZYME 17, PEROXISOMAL-RELATED"/>
    <property type="match status" value="1"/>
</dbReference>
<dbReference type="InterPro" id="IPR042099">
    <property type="entry name" value="ANL_N_sf"/>
</dbReference>
<dbReference type="PANTHER" id="PTHR44378:SF2">
    <property type="entry name" value="ACYL-ACTIVATING ENZYME 17, PEROXISOMAL-RELATED"/>
    <property type="match status" value="1"/>
</dbReference>
<dbReference type="SUPFAM" id="SSF56801">
    <property type="entry name" value="Acetyl-CoA synthetase-like"/>
    <property type="match status" value="1"/>
</dbReference>
<comment type="caution">
    <text evidence="3">The sequence shown here is derived from an EMBL/GenBank/DDBJ whole genome shotgun (WGS) entry which is preliminary data.</text>
</comment>
<keyword evidence="4" id="KW-1185">Reference proteome</keyword>
<organism evidence="3 4">
    <name type="scientific">Pycnococcus provasolii</name>
    <dbReference type="NCBI Taxonomy" id="41880"/>
    <lineage>
        <taxon>Eukaryota</taxon>
        <taxon>Viridiplantae</taxon>
        <taxon>Chlorophyta</taxon>
        <taxon>Pseudoscourfieldiophyceae</taxon>
        <taxon>Pseudoscourfieldiales</taxon>
        <taxon>Pycnococcaceae</taxon>
        <taxon>Pycnococcus</taxon>
    </lineage>
</organism>
<dbReference type="InterPro" id="IPR000873">
    <property type="entry name" value="AMP-dep_synth/lig_dom"/>
</dbReference>
<feature type="compositionally biased region" description="Polar residues" evidence="1">
    <location>
        <begin position="903"/>
        <end position="912"/>
    </location>
</feature>
<feature type="domain" description="AMP-dependent synthetase/ligase" evidence="2">
    <location>
        <begin position="294"/>
        <end position="692"/>
    </location>
</feature>
<dbReference type="Proteomes" id="UP000660262">
    <property type="component" value="Unassembled WGS sequence"/>
</dbReference>
<dbReference type="PROSITE" id="PS00455">
    <property type="entry name" value="AMP_BINDING"/>
    <property type="match status" value="1"/>
</dbReference>
<dbReference type="InterPro" id="IPR045851">
    <property type="entry name" value="AMP-bd_C_sf"/>
</dbReference>
<feature type="region of interest" description="Disordered" evidence="1">
    <location>
        <begin position="892"/>
        <end position="912"/>
    </location>
</feature>
<proteinExistence type="predicted"/>
<name>A0A830I089_9CHLO</name>
<evidence type="ECO:0000313" key="4">
    <source>
        <dbReference type="Proteomes" id="UP000660262"/>
    </source>
</evidence>
<sequence length="912" mass="97037">MARAPGGAHGGGAHAPAPCAPLPAPLLSCSRAYGLSSDSPLARVIDSSIAGTESAGDDGFRVVATHSRGFSTSLDAATLWSRIHPLLSPHSPPWDVQIRLYRDCYASWDESIHGPKYAWFPPTSSSSGSSSSPTSSLAHAMLVTNASTNPSDAAHLLLRSNDDVQSTLEQVHRFSVTHPQQFWTQAIQTIPGTTMQRRNVQTHNAKSSSSSSAQPTLNYTSTLANTEQPSHSETWLPGWTLNAAAACTSRLSKNTNDDIAALVGRLDDQSTSASLRTARITPDQLRALSVAVARGVASSLFHQNGVLMRRGDACGLCAPMNALSLATFLGLGLTGVVVVCIADSFSSAEIKQRLDASNASACITQDALPPRKPKAEPTPLYPRVRDAADETSTPIIVAPYRWPADIMSAQLDEFVLAMGSAMPELCTPLTRHIDVTMRSCILEGLAIESAERQMYNVKPAWCGDMTLTPVPTTASETSLILFSSGTTGKPKPIPWSQVTAVKCAYDAAYHMGVRPGDRVCWPTSFGWMMGPWLVYSSLLNDAAFLAFDGPPQSAAFAQFVSESHATLLGCVPSLVAAWRAGRALEMPGGGWVDWSSLRCFASTGEASRAEDSLWLMSRVAGYRPIVEYCGGTELGGGYMCGNIYTPVAPSCFNGPNIGCDVVLLLGDGNIISYDDARTRSDTPTVGEIAIRPPTFGASRYLLIGSGRSHFDSYYAGMPTFPRGPVEGAVFSDMPGEQQLRRHGDRVEVLPGGYLRARGRTDDAMNLGGIKTSSLEVEAAVMQWLVKGGLTTTLPVKVNEVAAVSVPPPDGGPETLWICFAIEFEDGGGGDRPGDRPWNLADKALVAAAAQAVKTSLNPLFRVAGGVTCFRSLPRTASNKVVRTEVRKWCKDAASDVSGHRSGGATNPSRSKL</sequence>